<keyword evidence="3" id="KW-1185">Reference proteome</keyword>
<proteinExistence type="predicted"/>
<name>A0ABV9KUX9_9BACT</name>
<dbReference type="EMBL" id="JBHSGN010000059">
    <property type="protein sequence ID" value="MFC4673609.1"/>
    <property type="molecule type" value="Genomic_DNA"/>
</dbReference>
<protein>
    <recommendedName>
        <fullName evidence="4">DUF2970 domain-containing protein</fullName>
    </recommendedName>
</protein>
<keyword evidence="1" id="KW-1133">Transmembrane helix</keyword>
<organism evidence="2 3">
    <name type="scientific">Dysgonomonas termitidis</name>
    <dbReference type="NCBI Taxonomy" id="1516126"/>
    <lineage>
        <taxon>Bacteria</taxon>
        <taxon>Pseudomonadati</taxon>
        <taxon>Bacteroidota</taxon>
        <taxon>Bacteroidia</taxon>
        <taxon>Bacteroidales</taxon>
        <taxon>Dysgonomonadaceae</taxon>
        <taxon>Dysgonomonas</taxon>
    </lineage>
</organism>
<keyword evidence="1" id="KW-0472">Membrane</keyword>
<feature type="transmembrane region" description="Helical" evidence="1">
    <location>
        <begin position="21"/>
        <end position="45"/>
    </location>
</feature>
<evidence type="ECO:0000313" key="3">
    <source>
        <dbReference type="Proteomes" id="UP001596023"/>
    </source>
</evidence>
<accession>A0ABV9KUX9</accession>
<evidence type="ECO:0000313" key="2">
    <source>
        <dbReference type="EMBL" id="MFC4673609.1"/>
    </source>
</evidence>
<evidence type="ECO:0000256" key="1">
    <source>
        <dbReference type="SAM" id="Phobius"/>
    </source>
</evidence>
<sequence>MKSIIKKHAYKAGFHNNYGKGFTGNTLLSSIALIVSIVVLIIKLIN</sequence>
<dbReference type="Proteomes" id="UP001596023">
    <property type="component" value="Unassembled WGS sequence"/>
</dbReference>
<dbReference type="RefSeq" id="WP_379995054.1">
    <property type="nucleotide sequence ID" value="NZ_JBHSGN010000059.1"/>
</dbReference>
<evidence type="ECO:0008006" key="4">
    <source>
        <dbReference type="Google" id="ProtNLM"/>
    </source>
</evidence>
<reference evidence="3" key="1">
    <citation type="journal article" date="2019" name="Int. J. Syst. Evol. Microbiol.">
        <title>The Global Catalogue of Microorganisms (GCM) 10K type strain sequencing project: providing services to taxonomists for standard genome sequencing and annotation.</title>
        <authorList>
            <consortium name="The Broad Institute Genomics Platform"/>
            <consortium name="The Broad Institute Genome Sequencing Center for Infectious Disease"/>
            <person name="Wu L."/>
            <person name="Ma J."/>
        </authorList>
    </citation>
    <scope>NUCLEOTIDE SEQUENCE [LARGE SCALE GENOMIC DNA]</scope>
    <source>
        <strain evidence="3">CCUG 66188</strain>
    </source>
</reference>
<comment type="caution">
    <text evidence="2">The sequence shown here is derived from an EMBL/GenBank/DDBJ whole genome shotgun (WGS) entry which is preliminary data.</text>
</comment>
<keyword evidence="1" id="KW-0812">Transmembrane</keyword>
<gene>
    <name evidence="2" type="ORF">ACFO6W_07880</name>
</gene>